<dbReference type="InterPro" id="IPR004465">
    <property type="entry name" value="RNR_NrdI"/>
</dbReference>
<dbReference type="NCBIfam" id="TIGR00333">
    <property type="entry name" value="nrdI"/>
    <property type="match status" value="1"/>
</dbReference>
<dbReference type="Pfam" id="PF07972">
    <property type="entry name" value="Flavodoxin_NdrI"/>
    <property type="match status" value="1"/>
</dbReference>
<dbReference type="InterPro" id="IPR029039">
    <property type="entry name" value="Flavoprotein-like_sf"/>
</dbReference>
<dbReference type="Gene3D" id="3.40.50.360">
    <property type="match status" value="1"/>
</dbReference>
<gene>
    <name evidence="1" type="ORF">SAMN02746011_01417</name>
</gene>
<dbReference type="STRING" id="1121925.SAMN02746011_01417"/>
<protein>
    <submittedName>
        <fullName evidence="1">Protein involved in ribonucleotide reduction</fullName>
    </submittedName>
</protein>
<evidence type="ECO:0000313" key="1">
    <source>
        <dbReference type="EMBL" id="SJZ66035.1"/>
    </source>
</evidence>
<dbReference type="RefSeq" id="WP_066123539.1">
    <property type="nucleotide sequence ID" value="NZ_FUWO01000012.1"/>
</dbReference>
<organism evidence="1 2">
    <name type="scientific">Globicatella sulfidifaciens DSM 15739</name>
    <dbReference type="NCBI Taxonomy" id="1121925"/>
    <lineage>
        <taxon>Bacteria</taxon>
        <taxon>Bacillati</taxon>
        <taxon>Bacillota</taxon>
        <taxon>Bacilli</taxon>
        <taxon>Lactobacillales</taxon>
        <taxon>Aerococcaceae</taxon>
        <taxon>Globicatella</taxon>
    </lineage>
</organism>
<name>A0A1T4MGP1_9LACT</name>
<evidence type="ECO:0000313" key="2">
    <source>
        <dbReference type="Proteomes" id="UP000189941"/>
    </source>
</evidence>
<keyword evidence="2" id="KW-1185">Reference proteome</keyword>
<dbReference type="EMBL" id="FUWO01000012">
    <property type="protein sequence ID" value="SJZ66035.1"/>
    <property type="molecule type" value="Genomic_DNA"/>
</dbReference>
<accession>A0A1T4MGP1</accession>
<reference evidence="2" key="1">
    <citation type="submission" date="2017-02" db="EMBL/GenBank/DDBJ databases">
        <authorList>
            <person name="Varghese N."/>
            <person name="Submissions S."/>
        </authorList>
    </citation>
    <scope>NUCLEOTIDE SEQUENCE [LARGE SCALE GENOMIC DNA]</scope>
    <source>
        <strain evidence="2">DSM 15739</strain>
    </source>
</reference>
<dbReference type="OrthoDB" id="350535at2"/>
<dbReference type="SUPFAM" id="SSF52218">
    <property type="entry name" value="Flavoproteins"/>
    <property type="match status" value="1"/>
</dbReference>
<dbReference type="AlphaFoldDB" id="A0A1T4MGP1"/>
<sequence length="127" mass="14439">MLVVYMSLTGQTRKFVKKLDWPSIELTPDMPIVEVDEPYIIVAPTYEKEVTDILWEFVETGNNQSYLQGVAGSGNLNFNSLYCFTAKDLSHDFNVPILLLFEFQGRPSDVQKLKDEVEKLGKTSISD</sequence>
<dbReference type="PANTHER" id="PTHR37297:SF1">
    <property type="entry name" value="PROTEIN NRDI"/>
    <property type="match status" value="1"/>
</dbReference>
<dbReference type="Proteomes" id="UP000189941">
    <property type="component" value="Unassembled WGS sequence"/>
</dbReference>
<proteinExistence type="predicted"/>
<dbReference type="GO" id="GO:0010181">
    <property type="term" value="F:FMN binding"/>
    <property type="evidence" value="ECO:0007669"/>
    <property type="project" value="InterPro"/>
</dbReference>
<dbReference type="PANTHER" id="PTHR37297">
    <property type="entry name" value="PROTEIN NRDI"/>
    <property type="match status" value="1"/>
</dbReference>
<dbReference type="PIRSF" id="PIRSF005087">
    <property type="entry name" value="NrdI"/>
    <property type="match status" value="1"/>
</dbReference>